<sequence>MPGESPLEKIAAEAAPLTPRGHAALFLSAALVAAGLLAGPGAAEALVAAGLALLALVLAERSLFLAKAAALQRLGVRWELETPMAEGRPSRVRLVLENRSLVALEHVEVYDSPPRLFRWREPPRAVVSLPALGRAVVEYTLVPVVGRHGWGGPLRLAAEDFLGFFRAERLVYEGLPEVAVQPRVLEALLRRALLPTVLQPGGVERLRRRGLGVEFLELREYTPDDDIRLVDWKASARRGRLVVKVFEQESSLRVLLVIDAWPSMFTGVLGRTRIEHAARLAATLAEYLARRGDAYRLYILGPDGGSSLSPWLRGRGSGATARRFIAERLSWPRGRLGAPDPGSRASALRNGLLSALPRGGAALILVSDLGGDPGAARAYAGALAGLRPALRGLRVYLVHLSPVLFESTALEGSRASAYLLLSLERLRALRSALSLLRGGGVEVVELGPRDPVSALLDRLERLRGVVS</sequence>
<protein>
    <recommendedName>
        <fullName evidence="1">DUF58 domain-containing protein</fullName>
    </recommendedName>
</protein>
<evidence type="ECO:0000313" key="2">
    <source>
        <dbReference type="EMBL" id="KSW11491.1"/>
    </source>
</evidence>
<proteinExistence type="predicted"/>
<dbReference type="PANTHER" id="PTHR33608:SF3">
    <property type="entry name" value="SLR2013 PROTEIN"/>
    <property type="match status" value="1"/>
</dbReference>
<evidence type="ECO:0000313" key="3">
    <source>
        <dbReference type="Proteomes" id="UP000053352"/>
    </source>
</evidence>
<dbReference type="EMBL" id="LNTB01000001">
    <property type="protein sequence ID" value="KSW11491.1"/>
    <property type="molecule type" value="Genomic_DNA"/>
</dbReference>
<dbReference type="STRING" id="2309.CF15_01180"/>
<accession>A0A0V8RU13</accession>
<reference evidence="2 3" key="1">
    <citation type="submission" date="2015-11" db="EMBL/GenBank/DDBJ databases">
        <title>Genome sequence of Pyrodictium occultum PL-19, a marine hyperthermophilic archaeon isolated from Volcano, Italy.</title>
        <authorList>
            <person name="Utturkar S."/>
            <person name="Huber H."/>
            <person name="Leptihn S."/>
            <person name="Brown S."/>
            <person name="Stetter K.O."/>
            <person name="Podar M."/>
        </authorList>
    </citation>
    <scope>NUCLEOTIDE SEQUENCE [LARGE SCALE GENOMIC DNA]</scope>
    <source>
        <strain evidence="2 3">PL-19</strain>
    </source>
</reference>
<name>A0A0V8RU13_PYROC</name>
<comment type="caution">
    <text evidence="2">The sequence shown here is derived from an EMBL/GenBank/DDBJ whole genome shotgun (WGS) entry which is preliminary data.</text>
</comment>
<dbReference type="AlphaFoldDB" id="A0A0V8RU13"/>
<dbReference type="RefSeq" id="WP_058370166.1">
    <property type="nucleotide sequence ID" value="NZ_LNTB01000001.1"/>
</dbReference>
<keyword evidence="3" id="KW-1185">Reference proteome</keyword>
<dbReference type="Proteomes" id="UP000053352">
    <property type="component" value="Unassembled WGS sequence"/>
</dbReference>
<feature type="domain" description="DUF58" evidence="1">
    <location>
        <begin position="217"/>
        <end position="369"/>
    </location>
</feature>
<dbReference type="InterPro" id="IPR002881">
    <property type="entry name" value="DUF58"/>
</dbReference>
<evidence type="ECO:0000259" key="1">
    <source>
        <dbReference type="Pfam" id="PF01882"/>
    </source>
</evidence>
<dbReference type="Pfam" id="PF01882">
    <property type="entry name" value="DUF58"/>
    <property type="match status" value="1"/>
</dbReference>
<dbReference type="PANTHER" id="PTHR33608">
    <property type="entry name" value="BLL2464 PROTEIN"/>
    <property type="match status" value="1"/>
</dbReference>
<dbReference type="OrthoDB" id="19186at2157"/>
<gene>
    <name evidence="2" type="ORF">CF15_01180</name>
</gene>
<organism evidence="2 3">
    <name type="scientific">Pyrodictium occultum</name>
    <dbReference type="NCBI Taxonomy" id="2309"/>
    <lineage>
        <taxon>Archaea</taxon>
        <taxon>Thermoproteota</taxon>
        <taxon>Thermoprotei</taxon>
        <taxon>Desulfurococcales</taxon>
        <taxon>Pyrodictiaceae</taxon>
        <taxon>Pyrodictium</taxon>
    </lineage>
</organism>